<comment type="caution">
    <text evidence="4">Lacks conserved residue(s) required for the propagation of feature annotation.</text>
</comment>
<dbReference type="EMBL" id="QJRO01000017">
    <property type="protein sequence ID" value="PYB76788.1"/>
    <property type="molecule type" value="Genomic_DNA"/>
</dbReference>
<feature type="domain" description="Zinc finger DksA/TraR C4-type" evidence="5">
    <location>
        <begin position="36"/>
        <end position="66"/>
    </location>
</feature>
<evidence type="ECO:0000259" key="5">
    <source>
        <dbReference type="Pfam" id="PF01258"/>
    </source>
</evidence>
<evidence type="ECO:0000313" key="6">
    <source>
        <dbReference type="EMBL" id="PYB76788.1"/>
    </source>
</evidence>
<dbReference type="InterPro" id="IPR037278">
    <property type="entry name" value="ARFGAP/RecO"/>
</dbReference>
<dbReference type="Proteomes" id="UP000247620">
    <property type="component" value="Unassembled WGS sequence"/>
</dbReference>
<dbReference type="PANTHER" id="PTHR38777">
    <property type="entry name" value="FELS-2 PROPHAGE PROTEIN"/>
    <property type="match status" value="1"/>
</dbReference>
<reference evidence="6 7" key="1">
    <citation type="submission" date="2018-06" db="EMBL/GenBank/DDBJ databases">
        <title>Pseudomonas diversity within urban Lake Michigan freshwaters.</title>
        <authorList>
            <person name="Batrich M."/>
            <person name="Hatzopoulos T."/>
            <person name="Putonti C."/>
        </authorList>
    </citation>
    <scope>NUCLEOTIDE SEQUENCE [LARGE SCALE GENOMIC DNA]</scope>
    <source>
        <strain evidence="6 7">LBp-160603</strain>
    </source>
</reference>
<evidence type="ECO:0000256" key="3">
    <source>
        <dbReference type="ARBA" id="ARBA00022833"/>
    </source>
</evidence>
<name>A0A2V4HGH5_9PSED</name>
<dbReference type="GO" id="GO:0008270">
    <property type="term" value="F:zinc ion binding"/>
    <property type="evidence" value="ECO:0007669"/>
    <property type="project" value="UniProtKB-KW"/>
</dbReference>
<dbReference type="InterPro" id="IPR000962">
    <property type="entry name" value="Znf_DskA_TraR"/>
</dbReference>
<protein>
    <submittedName>
        <fullName evidence="6">Conjugal transfer protein TraR</fullName>
    </submittedName>
</protein>
<sequence>MVCPFDRAQALEQLRRDLAIAAVRDRRAATGPSLTDCADCGDEIPEARRALGGMRRCVPCQHRHERSTALTPSF</sequence>
<dbReference type="RefSeq" id="WP_110703025.1">
    <property type="nucleotide sequence ID" value="NZ_QJRO01000017.1"/>
</dbReference>
<dbReference type="SUPFAM" id="SSF57863">
    <property type="entry name" value="ArfGap/RecO-like zinc finger"/>
    <property type="match status" value="1"/>
</dbReference>
<keyword evidence="2" id="KW-0863">Zinc-finger</keyword>
<dbReference type="PROSITE" id="PS51128">
    <property type="entry name" value="ZF_DKSA_2"/>
    <property type="match status" value="1"/>
</dbReference>
<evidence type="ECO:0000256" key="4">
    <source>
        <dbReference type="PROSITE-ProRule" id="PRU00510"/>
    </source>
</evidence>
<accession>A0A2V4HGH5</accession>
<evidence type="ECO:0000256" key="1">
    <source>
        <dbReference type="ARBA" id="ARBA00022723"/>
    </source>
</evidence>
<keyword evidence="1" id="KW-0479">Metal-binding</keyword>
<proteinExistence type="predicted"/>
<dbReference type="GO" id="GO:1900378">
    <property type="term" value="P:positive regulation of secondary metabolite biosynthetic process"/>
    <property type="evidence" value="ECO:0007669"/>
    <property type="project" value="TreeGrafter"/>
</dbReference>
<evidence type="ECO:0000313" key="7">
    <source>
        <dbReference type="Proteomes" id="UP000247620"/>
    </source>
</evidence>
<evidence type="ECO:0000256" key="2">
    <source>
        <dbReference type="ARBA" id="ARBA00022771"/>
    </source>
</evidence>
<keyword evidence="3" id="KW-0862">Zinc</keyword>
<dbReference type="Pfam" id="PF01258">
    <property type="entry name" value="zf-dskA_traR"/>
    <property type="match status" value="1"/>
</dbReference>
<organism evidence="6 7">
    <name type="scientific">Pseudomonas soli</name>
    <dbReference type="NCBI Taxonomy" id="1306993"/>
    <lineage>
        <taxon>Bacteria</taxon>
        <taxon>Pseudomonadati</taxon>
        <taxon>Pseudomonadota</taxon>
        <taxon>Gammaproteobacteria</taxon>
        <taxon>Pseudomonadales</taxon>
        <taxon>Pseudomonadaceae</taxon>
        <taxon>Pseudomonas</taxon>
    </lineage>
</organism>
<gene>
    <name evidence="6" type="ORF">DMX07_20720</name>
</gene>
<dbReference type="AlphaFoldDB" id="A0A2V4HGH5"/>
<comment type="caution">
    <text evidence="6">The sequence shown here is derived from an EMBL/GenBank/DDBJ whole genome shotgun (WGS) entry which is preliminary data.</text>
</comment>
<dbReference type="PANTHER" id="PTHR38777:SF1">
    <property type="entry name" value="DNAK SUPPRESSOR PROTEIN"/>
    <property type="match status" value="1"/>
</dbReference>